<reference evidence="1" key="1">
    <citation type="submission" date="2011-04" db="EMBL/GenBank/DDBJ databases">
        <title>Evolution of plant cell wall degrading machinery underlies the functional diversity of forest fungi.</title>
        <authorList>
            <consortium name="US DOE Joint Genome Institute (JGI-PGF)"/>
            <person name="Eastwood D.C."/>
            <person name="Floudas D."/>
            <person name="Binder M."/>
            <person name="Majcherczyk A."/>
            <person name="Schneider P."/>
            <person name="Aerts A."/>
            <person name="Asiegbu F.O."/>
            <person name="Baker S.E."/>
            <person name="Barry K."/>
            <person name="Bendiksby M."/>
            <person name="Blumentritt M."/>
            <person name="Coutinho P.M."/>
            <person name="Cullen D."/>
            <person name="Cullen D."/>
            <person name="Gathman A."/>
            <person name="Goodell B."/>
            <person name="Henrissat B."/>
            <person name="Ihrmark K."/>
            <person name="Kauserud H."/>
            <person name="Kohler A."/>
            <person name="LaButti K."/>
            <person name="Lapidus A."/>
            <person name="Lavin J.L."/>
            <person name="Lee Y.-H."/>
            <person name="Lindquist E."/>
            <person name="Lilly W."/>
            <person name="Lucas S."/>
            <person name="Morin E."/>
            <person name="Murat C."/>
            <person name="Oguiza J.A."/>
            <person name="Park J."/>
            <person name="Pisabarro A.G."/>
            <person name="Riley R."/>
            <person name="Rosling A."/>
            <person name="Salamov A."/>
            <person name="Schmidt O."/>
            <person name="Schmutz J."/>
            <person name="Skrede I."/>
            <person name="Stenlid J."/>
            <person name="Wiebenga A."/>
            <person name="Xie X."/>
            <person name="Kues U."/>
            <person name="Hibbett D.S."/>
            <person name="Hoffmeister D."/>
            <person name="Hogberg N."/>
            <person name="Martin F."/>
            <person name="Grigoriev I.V."/>
            <person name="Watkinson S.C."/>
        </authorList>
    </citation>
    <scope>NUCLEOTIDE SEQUENCE</scope>
    <source>
        <strain evidence="1">S7.9</strain>
    </source>
</reference>
<dbReference type="Proteomes" id="UP000008064">
    <property type="component" value="Unassembled WGS sequence"/>
</dbReference>
<dbReference type="GeneID" id="18820769"/>
<organism>
    <name type="scientific">Serpula lacrymans var. lacrymans (strain S7.9)</name>
    <name type="common">Dry rot fungus</name>
    <dbReference type="NCBI Taxonomy" id="578457"/>
    <lineage>
        <taxon>Eukaryota</taxon>
        <taxon>Fungi</taxon>
        <taxon>Dikarya</taxon>
        <taxon>Basidiomycota</taxon>
        <taxon>Agaricomycotina</taxon>
        <taxon>Agaricomycetes</taxon>
        <taxon>Agaricomycetidae</taxon>
        <taxon>Boletales</taxon>
        <taxon>Coniophorineae</taxon>
        <taxon>Serpulaceae</taxon>
        <taxon>Serpula</taxon>
    </lineage>
</organism>
<sequence>METLGVQIIWSGAPEMSGWTKWRQMTIQEQVVAHHGDFQLLCPTEILVEDENGSLP</sequence>
<accession>F8P743</accession>
<proteinExistence type="predicted"/>
<dbReference type="HOGENOM" id="CLU_3015608_0_0_1"/>
<protein>
    <submittedName>
        <fullName evidence="1">Uncharacterized protein</fullName>
    </submittedName>
</protein>
<dbReference type="AlphaFoldDB" id="F8P743"/>
<dbReference type="RefSeq" id="XP_007322216.1">
    <property type="nucleotide sequence ID" value="XM_007322154.1"/>
</dbReference>
<dbReference type="EMBL" id="GL945439">
    <property type="protein sequence ID" value="EGO21259.1"/>
    <property type="molecule type" value="Genomic_DNA"/>
</dbReference>
<name>F8P743_SERL9</name>
<gene>
    <name evidence="1" type="ORF">SERLADRAFT_476208</name>
</gene>
<dbReference type="KEGG" id="sla:SERLADRAFT_476208"/>
<evidence type="ECO:0000313" key="1">
    <source>
        <dbReference type="EMBL" id="EGO21259.1"/>
    </source>
</evidence>